<protein>
    <submittedName>
        <fullName evidence="4">Thioredoxin-like protein</fullName>
    </submittedName>
</protein>
<dbReference type="AlphaFoldDB" id="A0A4R7D3U1"/>
<dbReference type="OrthoDB" id="9811036at2"/>
<keyword evidence="2" id="KW-0732">Signal</keyword>
<evidence type="ECO:0000259" key="3">
    <source>
        <dbReference type="PROSITE" id="PS51352"/>
    </source>
</evidence>
<feature type="signal peptide" evidence="2">
    <location>
        <begin position="1"/>
        <end position="28"/>
    </location>
</feature>
<evidence type="ECO:0000256" key="1">
    <source>
        <dbReference type="ARBA" id="ARBA00023284"/>
    </source>
</evidence>
<dbReference type="PROSITE" id="PS00194">
    <property type="entry name" value="THIOREDOXIN_1"/>
    <property type="match status" value="1"/>
</dbReference>
<evidence type="ECO:0000313" key="4">
    <source>
        <dbReference type="EMBL" id="TDS15723.1"/>
    </source>
</evidence>
<proteinExistence type="predicted"/>
<dbReference type="Gene3D" id="3.40.30.10">
    <property type="entry name" value="Glutaredoxin"/>
    <property type="match status" value="1"/>
</dbReference>
<keyword evidence="1" id="KW-0676">Redox-active center</keyword>
<feature type="chain" id="PRO_5020338490" evidence="2">
    <location>
        <begin position="29"/>
        <end position="163"/>
    </location>
</feature>
<name>A0A4R7D3U1_9SPHI</name>
<evidence type="ECO:0000256" key="2">
    <source>
        <dbReference type="SAM" id="SignalP"/>
    </source>
</evidence>
<dbReference type="InterPro" id="IPR036249">
    <property type="entry name" value="Thioredoxin-like_sf"/>
</dbReference>
<dbReference type="RefSeq" id="WP_133639039.1">
    <property type="nucleotide sequence ID" value="NZ_SNZV01000002.1"/>
</dbReference>
<reference evidence="4 5" key="1">
    <citation type="submission" date="2019-03" db="EMBL/GenBank/DDBJ databases">
        <title>Genomic Encyclopedia of Type Strains, Phase III (KMG-III): the genomes of soil and plant-associated and newly described type strains.</title>
        <authorList>
            <person name="Whitman W."/>
        </authorList>
    </citation>
    <scope>NUCLEOTIDE SEQUENCE [LARGE SCALE GENOMIC DNA]</scope>
    <source>
        <strain evidence="4 5">CGMCC 1.12801</strain>
    </source>
</reference>
<dbReference type="InterPro" id="IPR017937">
    <property type="entry name" value="Thioredoxin_CS"/>
</dbReference>
<comment type="caution">
    <text evidence="4">The sequence shown here is derived from an EMBL/GenBank/DDBJ whole genome shotgun (WGS) entry which is preliminary data.</text>
</comment>
<accession>A0A4R7D3U1</accession>
<dbReference type="PROSITE" id="PS51352">
    <property type="entry name" value="THIOREDOXIN_2"/>
    <property type="match status" value="1"/>
</dbReference>
<dbReference type="SUPFAM" id="SSF52833">
    <property type="entry name" value="Thioredoxin-like"/>
    <property type="match status" value="1"/>
</dbReference>
<sequence length="163" mass="19197">MINPSRHKYLMRLFACLCLLYVGLSAMAQPKDSVRWMTFEQLSDSLQTNPKPVLLFFHTDWCAYCRKMQHDVFTDQQLVQRLNADYYAVRFDAESVDTVHFDGQILTNEVTKKRTGRYHALAKILAARDGNFVFPTTILLAPDFTVRKRHFEYLDRKRLLKML</sequence>
<gene>
    <name evidence="4" type="ORF">B0I21_10236</name>
</gene>
<dbReference type="InterPro" id="IPR012336">
    <property type="entry name" value="Thioredoxin-like_fold"/>
</dbReference>
<evidence type="ECO:0000313" key="5">
    <source>
        <dbReference type="Proteomes" id="UP000294752"/>
    </source>
</evidence>
<dbReference type="EMBL" id="SNZV01000002">
    <property type="protein sequence ID" value="TDS15723.1"/>
    <property type="molecule type" value="Genomic_DNA"/>
</dbReference>
<dbReference type="InterPro" id="IPR013766">
    <property type="entry name" value="Thioredoxin_domain"/>
</dbReference>
<dbReference type="Pfam" id="PF13098">
    <property type="entry name" value="Thioredoxin_2"/>
    <property type="match status" value="1"/>
</dbReference>
<keyword evidence="5" id="KW-1185">Reference proteome</keyword>
<dbReference type="Proteomes" id="UP000294752">
    <property type="component" value="Unassembled WGS sequence"/>
</dbReference>
<feature type="domain" description="Thioredoxin" evidence="3">
    <location>
        <begin position="20"/>
        <end position="163"/>
    </location>
</feature>
<organism evidence="4 5">
    <name type="scientific">Sphingobacterium paludis</name>
    <dbReference type="NCBI Taxonomy" id="1476465"/>
    <lineage>
        <taxon>Bacteria</taxon>
        <taxon>Pseudomonadati</taxon>
        <taxon>Bacteroidota</taxon>
        <taxon>Sphingobacteriia</taxon>
        <taxon>Sphingobacteriales</taxon>
        <taxon>Sphingobacteriaceae</taxon>
        <taxon>Sphingobacterium</taxon>
    </lineage>
</organism>